<dbReference type="AlphaFoldDB" id="A0A5P8WF70"/>
<dbReference type="EMBL" id="CP045227">
    <property type="protein sequence ID" value="QFS51477.1"/>
    <property type="molecule type" value="Genomic_DNA"/>
</dbReference>
<dbReference type="Proteomes" id="UP000326678">
    <property type="component" value="Chromosome Gxm2"/>
</dbReference>
<evidence type="ECO:0000313" key="2">
    <source>
        <dbReference type="Proteomes" id="UP000326678"/>
    </source>
</evidence>
<gene>
    <name evidence="1" type="ORF">GXM_08971</name>
</gene>
<proteinExistence type="predicted"/>
<protein>
    <submittedName>
        <fullName evidence="1">Uncharacterized protein</fullName>
    </submittedName>
</protein>
<sequence length="78" mass="9031">MQILLVSDGNFLTASTQSIAAHRQAVEKIRYLHILKLQHHAAKLTSIAHLLQQRWRCFARSLAIANRKQRRKMLLKTS</sequence>
<organism evidence="1 2">
    <name type="scientific">Nostoc sphaeroides CCNUC1</name>
    <dbReference type="NCBI Taxonomy" id="2653204"/>
    <lineage>
        <taxon>Bacteria</taxon>
        <taxon>Bacillati</taxon>
        <taxon>Cyanobacteriota</taxon>
        <taxon>Cyanophyceae</taxon>
        <taxon>Nostocales</taxon>
        <taxon>Nostocaceae</taxon>
        <taxon>Nostoc</taxon>
    </lineage>
</organism>
<evidence type="ECO:0000313" key="1">
    <source>
        <dbReference type="EMBL" id="QFS51477.1"/>
    </source>
</evidence>
<reference evidence="1 2" key="1">
    <citation type="submission" date="2019-10" db="EMBL/GenBank/DDBJ databases">
        <title>Genomic and transcriptomic insights into the perfect genentic adaptation of a filamentous nitrogen-fixing cyanobacterium to rice fields.</title>
        <authorList>
            <person name="Chen Z."/>
        </authorList>
    </citation>
    <scope>NUCLEOTIDE SEQUENCE [LARGE SCALE GENOMIC DNA]</scope>
    <source>
        <strain evidence="1">CCNUC1</strain>
    </source>
</reference>
<dbReference type="KEGG" id="nsh:GXM_08971"/>
<keyword evidence="2" id="KW-1185">Reference proteome</keyword>
<accession>A0A5P8WF70</accession>
<dbReference type="RefSeq" id="WP_152592006.1">
    <property type="nucleotide sequence ID" value="NZ_CP045227.1"/>
</dbReference>
<name>A0A5P8WF70_9NOSO</name>